<feature type="compositionally biased region" description="Low complexity" evidence="1">
    <location>
        <begin position="279"/>
        <end position="288"/>
    </location>
</feature>
<dbReference type="GeneID" id="111131366"/>
<evidence type="ECO:0000256" key="1">
    <source>
        <dbReference type="SAM" id="MobiDB-lite"/>
    </source>
</evidence>
<name>A0A8B8E4C0_CRAVI</name>
<reference evidence="4" key="2">
    <citation type="submission" date="2025-08" db="UniProtKB">
        <authorList>
            <consortium name="RefSeq"/>
        </authorList>
    </citation>
    <scope>IDENTIFICATION</scope>
    <source>
        <tissue evidence="4">Whole sample</tissue>
    </source>
</reference>
<dbReference type="InterPro" id="IPR048270">
    <property type="entry name" value="PNMA_C"/>
</dbReference>
<evidence type="ECO:0000313" key="3">
    <source>
        <dbReference type="Proteomes" id="UP000694844"/>
    </source>
</evidence>
<keyword evidence="3" id="KW-1185">Reference proteome</keyword>
<dbReference type="AlphaFoldDB" id="A0A8B8E4C0"/>
<evidence type="ECO:0000259" key="2">
    <source>
        <dbReference type="Pfam" id="PF14893"/>
    </source>
</evidence>
<organism evidence="3 4">
    <name type="scientific">Crassostrea virginica</name>
    <name type="common">Eastern oyster</name>
    <dbReference type="NCBI Taxonomy" id="6565"/>
    <lineage>
        <taxon>Eukaryota</taxon>
        <taxon>Metazoa</taxon>
        <taxon>Spiralia</taxon>
        <taxon>Lophotrochozoa</taxon>
        <taxon>Mollusca</taxon>
        <taxon>Bivalvia</taxon>
        <taxon>Autobranchia</taxon>
        <taxon>Pteriomorphia</taxon>
        <taxon>Ostreida</taxon>
        <taxon>Ostreoidea</taxon>
        <taxon>Ostreidae</taxon>
        <taxon>Crassostrea</taxon>
    </lineage>
</organism>
<protein>
    <submittedName>
        <fullName evidence="4">Uncharacterized protein LOC111131366</fullName>
    </submittedName>
</protein>
<dbReference type="Proteomes" id="UP000694844">
    <property type="component" value="Chromosome 1"/>
</dbReference>
<dbReference type="KEGG" id="cvn:111131366"/>
<dbReference type="Pfam" id="PF14893">
    <property type="entry name" value="PNMA"/>
    <property type="match status" value="1"/>
</dbReference>
<proteinExistence type="predicted"/>
<reference evidence="3" key="1">
    <citation type="submission" date="2024-06" db="UniProtKB">
        <authorList>
            <consortium name="RefSeq"/>
        </authorList>
    </citation>
    <scope>NUCLEOTIDE SEQUENCE [LARGE SCALE GENOMIC DNA]</scope>
</reference>
<dbReference type="OrthoDB" id="6159874at2759"/>
<dbReference type="PANTHER" id="PTHR23095:SF17">
    <property type="entry name" value="PARANEOPLASTIC ANTIGEN MA1"/>
    <property type="match status" value="1"/>
</dbReference>
<feature type="domain" description="Paraneoplastic antigen Ma-like C-terminal" evidence="2">
    <location>
        <begin position="104"/>
        <end position="226"/>
    </location>
</feature>
<gene>
    <name evidence="4" type="primary">LOC111131366</name>
</gene>
<feature type="region of interest" description="Disordered" evidence="1">
    <location>
        <begin position="1"/>
        <end position="21"/>
    </location>
</feature>
<dbReference type="PANTHER" id="PTHR23095">
    <property type="entry name" value="PARANEOPLASTIC ANTIGEN"/>
    <property type="match status" value="1"/>
</dbReference>
<feature type="region of interest" description="Disordered" evidence="1">
    <location>
        <begin position="273"/>
        <end position="293"/>
    </location>
</feature>
<dbReference type="InterPro" id="IPR026523">
    <property type="entry name" value="PNMA"/>
</dbReference>
<evidence type="ECO:0000313" key="4">
    <source>
        <dbReference type="RefSeq" id="XP_022334559.1"/>
    </source>
</evidence>
<accession>A0A8B8E4C0</accession>
<feature type="compositionally biased region" description="Basic and acidic residues" evidence="1">
    <location>
        <begin position="355"/>
        <end position="369"/>
    </location>
</feature>
<sequence>MADGVDKGAKEKVKESREQLDLADQQERLDVLRGKLDPTCKYKLITKEEYENLIAIKASTPLEAGKTFSFPSGSAINSFALQQGLNQTASNQSSFNSIPKLPTFSGNEEPQKGEVTYEVWSFEVRCLRNSQVVSDTVLLQLIRNSLKGNARSVLVPLGEQATVVQVLNKLEGFYGRVSSSETLLQEFYNDRQRENESLVQFGSRLEAVLTQAVKYFHIDDAAKDGMLRSKFWTGIRSSSLRNATRYLFDSMKDFQSLFKEIRKIEQEIGQQTKTTVPKAAAQHNQAAAKVDKPALDQQELLDALRNIEKRLERVEKQHNQGNVNNNQSSDRDRSQRGNSRGGRRWFQNRGNNSRDSNRTGNPKEDSLLS</sequence>
<feature type="region of interest" description="Disordered" evidence="1">
    <location>
        <begin position="315"/>
        <end position="369"/>
    </location>
</feature>
<dbReference type="RefSeq" id="XP_022334559.1">
    <property type="nucleotide sequence ID" value="XM_022478851.1"/>
</dbReference>